<sequence>MHKTKIVTTFLTNSGKILLLKRSQKVKTMKNLWAGISGIIENDEKPLNRAIIEIFEEVGMKKSEVKLVKEGDVIMIESPQYENHQWEVYPFLFSCNHKEIKLNWENSDAQWIDVEAINDFTTVPSLEKVLTRLF</sequence>
<name>A0A0A7V025_9ARCH</name>
<reference evidence="3 5" key="4">
    <citation type="submission" date="2018-04" db="EMBL/GenBank/DDBJ databases">
        <title>Transcriptomics of ammonia oxidizing archaea.</title>
        <authorList>
            <person name="Carini P."/>
        </authorList>
    </citation>
    <scope>NUCLEOTIDE SEQUENCE [LARGE SCALE GENOMIC DNA]</scope>
    <source>
        <strain evidence="3 5">U25</strain>
    </source>
</reference>
<feature type="domain" description="Nudix hydrolase" evidence="1">
    <location>
        <begin position="2"/>
        <end position="134"/>
    </location>
</feature>
<reference evidence="3" key="3">
    <citation type="submission" date="2016-05" db="EMBL/GenBank/DDBJ databases">
        <authorList>
            <person name="Lavstsen T."/>
            <person name="Jespersen J.S."/>
        </authorList>
    </citation>
    <scope>NUCLEOTIDE SEQUENCE [LARGE SCALE GENOMIC DNA]</scope>
    <source>
        <strain evidence="3">U25</strain>
    </source>
</reference>
<evidence type="ECO:0000313" key="5">
    <source>
        <dbReference type="Proteomes" id="UP000241022"/>
    </source>
</evidence>
<dbReference type="InterPro" id="IPR000086">
    <property type="entry name" value="NUDIX_hydrolase_dom"/>
</dbReference>
<dbReference type="SUPFAM" id="SSF55811">
    <property type="entry name" value="Nudix"/>
    <property type="match status" value="1"/>
</dbReference>
<dbReference type="PROSITE" id="PS51462">
    <property type="entry name" value="NUDIX"/>
    <property type="match status" value="1"/>
</dbReference>
<gene>
    <name evidence="3" type="ORF">A7X95_00155</name>
    <name evidence="2" type="ORF">T478_0468</name>
</gene>
<dbReference type="RefSeq" id="WP_048104861.1">
    <property type="nucleotide sequence ID" value="NZ_CP007026.1"/>
</dbReference>
<reference evidence="5" key="2">
    <citation type="submission" date="2016-05" db="EMBL/GenBank/DDBJ databases">
        <authorList>
            <person name="Dupont C."/>
            <person name="Santoro A."/>
        </authorList>
    </citation>
    <scope>NUCLEOTIDE SEQUENCE [LARGE SCALE GENOMIC DNA]</scope>
    <source>
        <strain evidence="5">U25</strain>
    </source>
</reference>
<evidence type="ECO:0000313" key="4">
    <source>
        <dbReference type="Proteomes" id="UP000030944"/>
    </source>
</evidence>
<dbReference type="Proteomes" id="UP000030944">
    <property type="component" value="Chromosome"/>
</dbReference>
<evidence type="ECO:0000259" key="1">
    <source>
        <dbReference type="PROSITE" id="PS51462"/>
    </source>
</evidence>
<protein>
    <submittedName>
        <fullName evidence="2">NUDIX domain protein</fullName>
    </submittedName>
    <submittedName>
        <fullName evidence="3">NUDIX hydrolase</fullName>
    </submittedName>
</protein>
<dbReference type="STRING" id="1410606.T478_0468"/>
<reference evidence="2 4" key="1">
    <citation type="journal article" date="2015" name="Proc. Natl. Acad. Sci. U.S.A.">
        <title>Genomic and proteomic characterization of "Candidatus Nitrosopelagicus brevis": An ammonia-oxidizing archaeon from the open ocean.</title>
        <authorList>
            <person name="Santoro A.E."/>
            <person name="Dupont C.L."/>
            <person name="Richter R.A."/>
            <person name="Craig M.T."/>
            <person name="Carini P."/>
            <person name="McIlvin M.R."/>
            <person name="Yang Y."/>
            <person name="Orsi W.D."/>
            <person name="Moran D.M."/>
            <person name="Saito M.A."/>
        </authorList>
    </citation>
    <scope>NUCLEOTIDE SEQUENCE [LARGE SCALE GENOMIC DNA]</scope>
    <source>
        <strain evidence="2">CN25</strain>
        <strain evidence="4">V2</strain>
    </source>
</reference>
<dbReference type="GO" id="GO:0016787">
    <property type="term" value="F:hydrolase activity"/>
    <property type="evidence" value="ECO:0007669"/>
    <property type="project" value="UniProtKB-KW"/>
</dbReference>
<organism evidence="2 4">
    <name type="scientific">Candidatus Nitrosopelagicus brevis</name>
    <dbReference type="NCBI Taxonomy" id="1410606"/>
    <lineage>
        <taxon>Archaea</taxon>
        <taxon>Nitrososphaerota</taxon>
    </lineage>
</organism>
<dbReference type="HOGENOM" id="CLU_156327_0_0_2"/>
<dbReference type="Pfam" id="PF00293">
    <property type="entry name" value="NUDIX"/>
    <property type="match status" value="1"/>
</dbReference>
<keyword evidence="3" id="KW-0378">Hydrolase</keyword>
<dbReference type="EMBL" id="LXWN01000001">
    <property type="protein sequence ID" value="PTL87742.1"/>
    <property type="molecule type" value="Genomic_DNA"/>
</dbReference>
<dbReference type="KEGG" id="nbv:T478_0468"/>
<evidence type="ECO:0000313" key="3">
    <source>
        <dbReference type="EMBL" id="PTL87742.1"/>
    </source>
</evidence>
<dbReference type="OrthoDB" id="27639at2157"/>
<keyword evidence="5" id="KW-1185">Reference proteome</keyword>
<dbReference type="InterPro" id="IPR015797">
    <property type="entry name" value="NUDIX_hydrolase-like_dom_sf"/>
</dbReference>
<dbReference type="Proteomes" id="UP000241022">
    <property type="component" value="Unassembled WGS sequence"/>
</dbReference>
<proteinExistence type="predicted"/>
<dbReference type="Gene3D" id="3.90.79.10">
    <property type="entry name" value="Nucleoside Triphosphate Pyrophosphohydrolase"/>
    <property type="match status" value="1"/>
</dbReference>
<dbReference type="AlphaFoldDB" id="A0A0A7V025"/>
<accession>A0A0A7V025</accession>
<evidence type="ECO:0000313" key="2">
    <source>
        <dbReference type="EMBL" id="AJA92397.1"/>
    </source>
</evidence>
<dbReference type="EMBL" id="CP007026">
    <property type="protein sequence ID" value="AJA92397.1"/>
    <property type="molecule type" value="Genomic_DNA"/>
</dbReference>
<dbReference type="GeneID" id="24816362"/>